<dbReference type="EC" id="2.6.1.52" evidence="11"/>
<dbReference type="GO" id="GO:0030170">
    <property type="term" value="F:pyridoxal phosphate binding"/>
    <property type="evidence" value="ECO:0007669"/>
    <property type="project" value="UniProtKB-UniRule"/>
</dbReference>
<accession>A0A0R1TLP8</accession>
<evidence type="ECO:0000256" key="9">
    <source>
        <dbReference type="ARBA" id="ARBA00047630"/>
    </source>
</evidence>
<dbReference type="HAMAP" id="MF_00160">
    <property type="entry name" value="SerC_aminotrans_5"/>
    <property type="match status" value="1"/>
</dbReference>
<comment type="subcellular location">
    <subcellularLocation>
        <location evidence="11">Cytoplasm</location>
    </subcellularLocation>
</comment>
<comment type="caution">
    <text evidence="11">Lacks conserved residue(s) required for the propagation of feature annotation.</text>
</comment>
<evidence type="ECO:0000313" key="14">
    <source>
        <dbReference type="Proteomes" id="UP000051048"/>
    </source>
</evidence>
<feature type="binding site" evidence="11">
    <location>
        <position position="102"/>
    </location>
    <ligand>
        <name>pyridoxal 5'-phosphate</name>
        <dbReference type="ChEBI" id="CHEBI:597326"/>
    </ligand>
</feature>
<feature type="binding site" evidence="11">
    <location>
        <position position="197"/>
    </location>
    <ligand>
        <name>pyridoxal 5'-phosphate</name>
        <dbReference type="ChEBI" id="CHEBI:597326"/>
    </ligand>
</feature>
<dbReference type="GO" id="GO:0006564">
    <property type="term" value="P:L-serine biosynthetic process"/>
    <property type="evidence" value="ECO:0007669"/>
    <property type="project" value="UniProtKB-UniRule"/>
</dbReference>
<dbReference type="Gene3D" id="3.40.640.10">
    <property type="entry name" value="Type I PLP-dependent aspartate aminotransferase-like (Major domain)"/>
    <property type="match status" value="1"/>
</dbReference>
<dbReference type="InterPro" id="IPR022278">
    <property type="entry name" value="Pser_aminoTfrase"/>
</dbReference>
<dbReference type="PANTHER" id="PTHR43247">
    <property type="entry name" value="PHOSPHOSERINE AMINOTRANSFERASE"/>
    <property type="match status" value="1"/>
</dbReference>
<dbReference type="PROSITE" id="PS00595">
    <property type="entry name" value="AA_TRANSFER_CLASS_5"/>
    <property type="match status" value="1"/>
</dbReference>
<evidence type="ECO:0000256" key="5">
    <source>
        <dbReference type="ARBA" id="ARBA00022605"/>
    </source>
</evidence>
<dbReference type="SUPFAM" id="SSF53383">
    <property type="entry name" value="PLP-dependent transferases"/>
    <property type="match status" value="1"/>
</dbReference>
<evidence type="ECO:0000256" key="11">
    <source>
        <dbReference type="HAMAP-Rule" id="MF_00160"/>
    </source>
</evidence>
<keyword evidence="11" id="KW-0963">Cytoplasm</keyword>
<keyword evidence="6 11" id="KW-0808">Transferase</keyword>
<dbReference type="InterPro" id="IPR015424">
    <property type="entry name" value="PyrdxlP-dep_Trfase"/>
</dbReference>
<dbReference type="Pfam" id="PF00266">
    <property type="entry name" value="Aminotran_5"/>
    <property type="match status" value="1"/>
</dbReference>
<organism evidence="13 14">
    <name type="scientific">Ligilactobacillus equi DSM 15833 = JCM 10991</name>
    <dbReference type="NCBI Taxonomy" id="1423740"/>
    <lineage>
        <taxon>Bacteria</taxon>
        <taxon>Bacillati</taxon>
        <taxon>Bacillota</taxon>
        <taxon>Bacilli</taxon>
        <taxon>Lactobacillales</taxon>
        <taxon>Lactobacillaceae</taxon>
        <taxon>Ligilactobacillus</taxon>
    </lineage>
</organism>
<feature type="binding site" evidence="11">
    <location>
        <begin position="76"/>
        <end position="77"/>
    </location>
    <ligand>
        <name>pyridoxal 5'-phosphate</name>
        <dbReference type="ChEBI" id="CHEBI:597326"/>
    </ligand>
</feature>
<dbReference type="PIRSF" id="PIRSF000525">
    <property type="entry name" value="SerC"/>
    <property type="match status" value="1"/>
</dbReference>
<proteinExistence type="inferred from homology"/>
<feature type="modified residue" description="N6-(pyridoxal phosphate)lysine" evidence="11">
    <location>
        <position position="198"/>
    </location>
</feature>
<evidence type="ECO:0000256" key="6">
    <source>
        <dbReference type="ARBA" id="ARBA00022679"/>
    </source>
</evidence>
<feature type="binding site" evidence="11">
    <location>
        <position position="155"/>
    </location>
    <ligand>
        <name>pyridoxal 5'-phosphate</name>
        <dbReference type="ChEBI" id="CHEBI:597326"/>
    </ligand>
</feature>
<comment type="catalytic activity">
    <reaction evidence="9 11">
        <text>4-(phosphooxy)-L-threonine + 2-oxoglutarate = (R)-3-hydroxy-2-oxo-4-phosphooxybutanoate + L-glutamate</text>
        <dbReference type="Rhea" id="RHEA:16573"/>
        <dbReference type="ChEBI" id="CHEBI:16810"/>
        <dbReference type="ChEBI" id="CHEBI:29985"/>
        <dbReference type="ChEBI" id="CHEBI:58452"/>
        <dbReference type="ChEBI" id="CHEBI:58538"/>
        <dbReference type="EC" id="2.6.1.52"/>
    </reaction>
</comment>
<dbReference type="RefSeq" id="WP_023859077.1">
    <property type="nucleotide sequence ID" value="NZ_AZFH01000022.1"/>
</dbReference>
<evidence type="ECO:0000256" key="3">
    <source>
        <dbReference type="ARBA" id="ARBA00006904"/>
    </source>
</evidence>
<comment type="catalytic activity">
    <reaction evidence="10 11">
        <text>O-phospho-L-serine + 2-oxoglutarate = 3-phosphooxypyruvate + L-glutamate</text>
        <dbReference type="Rhea" id="RHEA:14329"/>
        <dbReference type="ChEBI" id="CHEBI:16810"/>
        <dbReference type="ChEBI" id="CHEBI:18110"/>
        <dbReference type="ChEBI" id="CHEBI:29985"/>
        <dbReference type="ChEBI" id="CHEBI:57524"/>
        <dbReference type="EC" id="2.6.1.52"/>
    </reaction>
</comment>
<evidence type="ECO:0000259" key="12">
    <source>
        <dbReference type="Pfam" id="PF00266"/>
    </source>
</evidence>
<dbReference type="FunFam" id="3.90.1150.10:FF:000006">
    <property type="entry name" value="Phosphoserine aminotransferase"/>
    <property type="match status" value="1"/>
</dbReference>
<dbReference type="InterPro" id="IPR015421">
    <property type="entry name" value="PyrdxlP-dep_Trfase_major"/>
</dbReference>
<sequence>MPTYNFAAGPATLPQPVLEKVQAELLNFENSHMSILEISHRSPLYTHVYQAAKQNLLNLMHLDATVYDVLFLGGGASLQFTMLPLNLAHKHHRVAYINTGHWSQRAIQEAQKIPGLTVDVLASSENTDGTFTTIPEIPEIPTDTYDYLHITTNNTIMGNAYYELPDTSTPLVADISSNFLGQEYPFEKFDLMYAGAQKNLAPAGLTIVVLKKSLLDQVANLPSMLDYTAQSQKESALNTPPVFQVYVANLVLEWLKNLGGIEAIAQENQRKAQLLYNCLDNSQLFHNKVAKAYRSLMNIPFVTDSKELDAEFIHAASQAGLLNLKGHRLVGGMRASLYNAMPYAGVEALCHFIEEFERNHTN</sequence>
<comment type="caution">
    <text evidence="13">The sequence shown here is derived from an EMBL/GenBank/DDBJ whole genome shotgun (WGS) entry which is preliminary data.</text>
</comment>
<dbReference type="GO" id="GO:0004648">
    <property type="term" value="F:O-phospho-L-serine:2-oxoglutarate aminotransferase activity"/>
    <property type="evidence" value="ECO:0007669"/>
    <property type="project" value="UniProtKB-UniRule"/>
</dbReference>
<comment type="cofactor">
    <cofactor evidence="11">
        <name>pyridoxal 5'-phosphate</name>
        <dbReference type="ChEBI" id="CHEBI:597326"/>
    </cofactor>
    <text evidence="11">Binds 1 pyridoxal phosphate per subunit.</text>
</comment>
<dbReference type="Proteomes" id="UP000051048">
    <property type="component" value="Unassembled WGS sequence"/>
</dbReference>
<keyword evidence="4 11" id="KW-0032">Aminotransferase</keyword>
<dbReference type="OrthoDB" id="9809412at2"/>
<feature type="binding site" evidence="11">
    <location>
        <position position="41"/>
    </location>
    <ligand>
        <name>L-glutamate</name>
        <dbReference type="ChEBI" id="CHEBI:29985"/>
    </ligand>
</feature>
<dbReference type="InterPro" id="IPR020578">
    <property type="entry name" value="Aminotrans_V_PyrdxlP_BS"/>
</dbReference>
<keyword evidence="5 11" id="KW-0028">Amino-acid biosynthesis</keyword>
<dbReference type="Gene3D" id="3.90.1150.10">
    <property type="entry name" value="Aspartate Aminotransferase, domain 1"/>
    <property type="match status" value="1"/>
</dbReference>
<comment type="similarity">
    <text evidence="3 11">Belongs to the class-V pyridoxal-phosphate-dependent aminotransferase family. SerC subfamily.</text>
</comment>
<dbReference type="NCBIfam" id="NF003764">
    <property type="entry name" value="PRK05355.1"/>
    <property type="match status" value="1"/>
</dbReference>
<comment type="pathway">
    <text evidence="2 11">Amino-acid biosynthesis; L-serine biosynthesis; L-serine from 3-phospho-D-glycerate: step 2/3.</text>
</comment>
<evidence type="ECO:0000256" key="4">
    <source>
        <dbReference type="ARBA" id="ARBA00022576"/>
    </source>
</evidence>
<protein>
    <recommendedName>
        <fullName evidence="11">Phosphoserine aminotransferase</fullName>
        <ecNumber evidence="11">2.6.1.52</ecNumber>
    </recommendedName>
    <alternativeName>
        <fullName evidence="11">Phosphohydroxythreonine aminotransferase</fullName>
        <shortName evidence="11">PSAT</shortName>
    </alternativeName>
</protein>
<evidence type="ECO:0000256" key="8">
    <source>
        <dbReference type="ARBA" id="ARBA00023299"/>
    </source>
</evidence>
<reference evidence="13 14" key="1">
    <citation type="journal article" date="2015" name="Genome Announc.">
        <title>Expanding the biotechnology potential of lactobacilli through comparative genomics of 213 strains and associated genera.</title>
        <authorList>
            <person name="Sun Z."/>
            <person name="Harris H.M."/>
            <person name="McCann A."/>
            <person name="Guo C."/>
            <person name="Argimon S."/>
            <person name="Zhang W."/>
            <person name="Yang X."/>
            <person name="Jeffery I.B."/>
            <person name="Cooney J.C."/>
            <person name="Kagawa T.F."/>
            <person name="Liu W."/>
            <person name="Song Y."/>
            <person name="Salvetti E."/>
            <person name="Wrobel A."/>
            <person name="Rasinkangas P."/>
            <person name="Parkhill J."/>
            <person name="Rea M.C."/>
            <person name="O'Sullivan O."/>
            <person name="Ritari J."/>
            <person name="Douillard F.P."/>
            <person name="Paul Ross R."/>
            <person name="Yang R."/>
            <person name="Briner A.E."/>
            <person name="Felis G.E."/>
            <person name="de Vos W.M."/>
            <person name="Barrangou R."/>
            <person name="Klaenhammer T.R."/>
            <person name="Caufield P.W."/>
            <person name="Cui Y."/>
            <person name="Zhang H."/>
            <person name="O'Toole P.W."/>
        </authorList>
    </citation>
    <scope>NUCLEOTIDE SEQUENCE [LARGE SCALE GENOMIC DNA]</scope>
    <source>
        <strain evidence="13 14">DSM 15833</strain>
    </source>
</reference>
<dbReference type="GO" id="GO:0005737">
    <property type="term" value="C:cytoplasm"/>
    <property type="evidence" value="ECO:0007669"/>
    <property type="project" value="UniProtKB-SubCell"/>
</dbReference>
<feature type="binding site" evidence="11">
    <location>
        <begin position="238"/>
        <end position="239"/>
    </location>
    <ligand>
        <name>pyridoxal 5'-phosphate</name>
        <dbReference type="ChEBI" id="CHEBI:597326"/>
    </ligand>
</feature>
<comment type="function">
    <text evidence="1 11">Catalyzes the reversible conversion of 3-phosphohydroxypyruvate to phosphoserine and of 3-hydroxy-2-oxo-4-phosphonooxybutanoate to phosphohydroxythreonine.</text>
</comment>
<dbReference type="InterPro" id="IPR000192">
    <property type="entry name" value="Aminotrans_V_dom"/>
</dbReference>
<gene>
    <name evidence="11" type="primary">serC</name>
    <name evidence="13" type="ORF">FC36_GL001037</name>
</gene>
<comment type="subunit">
    <text evidence="11">Homodimer.</text>
</comment>
<dbReference type="EMBL" id="AZFH01000022">
    <property type="protein sequence ID" value="KRL82348.1"/>
    <property type="molecule type" value="Genomic_DNA"/>
</dbReference>
<dbReference type="FunFam" id="3.40.640.10:FF:000010">
    <property type="entry name" value="Phosphoserine aminotransferase"/>
    <property type="match status" value="1"/>
</dbReference>
<dbReference type="STRING" id="1423740.FC36_GL001037"/>
<dbReference type="PANTHER" id="PTHR43247:SF1">
    <property type="entry name" value="PHOSPHOSERINE AMINOTRANSFERASE"/>
    <property type="match status" value="1"/>
</dbReference>
<evidence type="ECO:0000256" key="7">
    <source>
        <dbReference type="ARBA" id="ARBA00022898"/>
    </source>
</evidence>
<evidence type="ECO:0000256" key="10">
    <source>
        <dbReference type="ARBA" id="ARBA00049007"/>
    </source>
</evidence>
<evidence type="ECO:0000256" key="2">
    <source>
        <dbReference type="ARBA" id="ARBA00005099"/>
    </source>
</evidence>
<dbReference type="UniPathway" id="UPA00135">
    <property type="reaction ID" value="UER00197"/>
</dbReference>
<dbReference type="AlphaFoldDB" id="A0A0R1TLP8"/>
<feature type="binding site" evidence="11">
    <location>
        <position position="174"/>
    </location>
    <ligand>
        <name>pyridoxal 5'-phosphate</name>
        <dbReference type="ChEBI" id="CHEBI:597326"/>
    </ligand>
</feature>
<dbReference type="PATRIC" id="fig|1423740.3.peg.1106"/>
<keyword evidence="8 11" id="KW-0718">Serine biosynthesis</keyword>
<keyword evidence="7 11" id="KW-0663">Pyridoxal phosphate</keyword>
<evidence type="ECO:0000256" key="1">
    <source>
        <dbReference type="ARBA" id="ARBA00003483"/>
    </source>
</evidence>
<name>A0A0R1TLP8_9LACO</name>
<dbReference type="InterPro" id="IPR015422">
    <property type="entry name" value="PyrdxlP-dep_Trfase_small"/>
</dbReference>
<evidence type="ECO:0000313" key="13">
    <source>
        <dbReference type="EMBL" id="KRL82348.1"/>
    </source>
</evidence>
<feature type="domain" description="Aminotransferase class V" evidence="12">
    <location>
        <begin position="4"/>
        <end position="349"/>
    </location>
</feature>